<evidence type="ECO:0000313" key="1">
    <source>
        <dbReference type="EMBL" id="QWG04789.1"/>
    </source>
</evidence>
<reference evidence="1 2" key="1">
    <citation type="submission" date="2021-05" db="EMBL/GenBank/DDBJ databases">
        <title>Comparative genomic studies on the polysaccharide-degrading batcterial strains of the Flammeovirga genus.</title>
        <authorList>
            <person name="Zewei F."/>
            <person name="Zheng Z."/>
            <person name="Yu L."/>
            <person name="Ruyue G."/>
            <person name="Yanhong M."/>
            <person name="Yuanyuan C."/>
            <person name="Jingyan G."/>
            <person name="Wenjun H."/>
        </authorList>
    </citation>
    <scope>NUCLEOTIDE SEQUENCE [LARGE SCALE GENOMIC DNA]</scope>
    <source>
        <strain evidence="1 2">NBRC:100898</strain>
    </source>
</reference>
<proteinExistence type="predicted"/>
<organism evidence="1 2">
    <name type="scientific">Flammeovirga yaeyamensis</name>
    <dbReference type="NCBI Taxonomy" id="367791"/>
    <lineage>
        <taxon>Bacteria</taxon>
        <taxon>Pseudomonadati</taxon>
        <taxon>Bacteroidota</taxon>
        <taxon>Cytophagia</taxon>
        <taxon>Cytophagales</taxon>
        <taxon>Flammeovirgaceae</taxon>
        <taxon>Flammeovirga</taxon>
    </lineage>
</organism>
<protein>
    <submittedName>
        <fullName evidence="1">Ig domain-containing protein</fullName>
    </submittedName>
</protein>
<dbReference type="RefSeq" id="WP_169662509.1">
    <property type="nucleotide sequence ID" value="NZ_CP076133.1"/>
</dbReference>
<dbReference type="Proteomes" id="UP000678679">
    <property type="component" value="Chromosome 2"/>
</dbReference>
<dbReference type="KEGG" id="fya:KMW28_28240"/>
<dbReference type="EMBL" id="CP076133">
    <property type="protein sequence ID" value="QWG04789.1"/>
    <property type="molecule type" value="Genomic_DNA"/>
</dbReference>
<gene>
    <name evidence="1" type="ORF">KMW28_28240</name>
</gene>
<keyword evidence="2" id="KW-1185">Reference proteome</keyword>
<dbReference type="AlphaFoldDB" id="A0AAX1NBC0"/>
<sequence>MKKLLYILFATALLTVVGCQKDDIDRSVGSEYLEDLYYNDSIFTPNQSVESSIPEFEVTYGVAFNFGGLFVNGEEVEDQEENISVDKNTGAISVKSTALFDKNEDYKVSVIAYTVSGVTPHPDAWAFRITDLLYYSEAQPEVGPFLNATIFNLDGNSSNTEISFDEFKIVSDNDTILNAITVDAETGNIQKVNFLDAGEYTFDVEGISGEDIYMANIKLTVGEPNIVYQPNTFTIEAVQDLSVTPITLQNLEGCTFTLEGIEGLNGITIDENGQIEVPVNHNSDKDSYNVTVIATDGENIIEFENALTINVVESIDPSIVYQFSKVTLSPWSAYNLIPTEFTLPYLATVRLNTALPTGMSFDASNGSIAVEGDLNLENGNYPVDLTVITSDGAEIDLGTLSTIVIERREKEVIFTDDMSTDLIGDVYTIFQAQRNETTGGVENDRASAGFLLNDGYRNQMQRWNKDYWRVAYLGLSIDASEIINAEIEFFTYLNNEQQEYRDDQNNLIYREDFFLFGYLSNYTQNIVPDIGGRDNDQGLNDATLSRENSAIIARDKQVWTKSNADGNAIQIPNERLNDNNQHLTMVWKAEKDYDEIHASGIDPNGPKAHNFHVKNITIKANTKFVEEVE</sequence>
<evidence type="ECO:0000313" key="2">
    <source>
        <dbReference type="Proteomes" id="UP000678679"/>
    </source>
</evidence>
<dbReference type="PROSITE" id="PS51257">
    <property type="entry name" value="PROKAR_LIPOPROTEIN"/>
    <property type="match status" value="1"/>
</dbReference>
<accession>A0AAX1NBC0</accession>
<name>A0AAX1NBC0_9BACT</name>